<accession>A0A2P2Q8I6</accession>
<proteinExistence type="predicted"/>
<reference evidence="1" key="1">
    <citation type="submission" date="2018-02" db="EMBL/GenBank/DDBJ databases">
        <title>Rhizophora mucronata_Transcriptome.</title>
        <authorList>
            <person name="Meera S.P."/>
            <person name="Sreeshan A."/>
            <person name="Augustine A."/>
        </authorList>
    </citation>
    <scope>NUCLEOTIDE SEQUENCE</scope>
    <source>
        <tissue evidence="1">Leaf</tissue>
    </source>
</reference>
<dbReference type="EMBL" id="GGEC01082807">
    <property type="protein sequence ID" value="MBX63291.1"/>
    <property type="molecule type" value="Transcribed_RNA"/>
</dbReference>
<sequence length="33" mass="3981">MIQMKARLYLRCRPTVLQNVQEFIHIVSLIPRI</sequence>
<organism evidence="1">
    <name type="scientific">Rhizophora mucronata</name>
    <name type="common">Asiatic mangrove</name>
    <dbReference type="NCBI Taxonomy" id="61149"/>
    <lineage>
        <taxon>Eukaryota</taxon>
        <taxon>Viridiplantae</taxon>
        <taxon>Streptophyta</taxon>
        <taxon>Embryophyta</taxon>
        <taxon>Tracheophyta</taxon>
        <taxon>Spermatophyta</taxon>
        <taxon>Magnoliopsida</taxon>
        <taxon>eudicotyledons</taxon>
        <taxon>Gunneridae</taxon>
        <taxon>Pentapetalae</taxon>
        <taxon>rosids</taxon>
        <taxon>fabids</taxon>
        <taxon>Malpighiales</taxon>
        <taxon>Rhizophoraceae</taxon>
        <taxon>Rhizophora</taxon>
    </lineage>
</organism>
<evidence type="ECO:0000313" key="1">
    <source>
        <dbReference type="EMBL" id="MBX63291.1"/>
    </source>
</evidence>
<protein>
    <submittedName>
        <fullName evidence="1">Uncharacterized protein</fullName>
    </submittedName>
</protein>
<dbReference type="AlphaFoldDB" id="A0A2P2Q8I6"/>
<name>A0A2P2Q8I6_RHIMU</name>